<dbReference type="InterPro" id="IPR044068">
    <property type="entry name" value="CB"/>
</dbReference>
<dbReference type="InterPro" id="IPR002104">
    <property type="entry name" value="Integrase_catalytic"/>
</dbReference>
<keyword evidence="2" id="KW-0963">Cytoplasm</keyword>
<evidence type="ECO:0000259" key="11">
    <source>
        <dbReference type="PROSITE" id="PS51900"/>
    </source>
</evidence>
<evidence type="ECO:0000256" key="7">
    <source>
        <dbReference type="ARBA" id="ARBA00023172"/>
    </source>
</evidence>
<dbReference type="Proteomes" id="UP001500051">
    <property type="component" value="Unassembled WGS sequence"/>
</dbReference>
<keyword evidence="3" id="KW-0132">Cell division</keyword>
<dbReference type="InterPro" id="IPR004107">
    <property type="entry name" value="Integrase_SAM-like_N"/>
</dbReference>
<dbReference type="PROSITE" id="PS51900">
    <property type="entry name" value="CB"/>
    <property type="match status" value="1"/>
</dbReference>
<comment type="subcellular location">
    <subcellularLocation>
        <location evidence="1">Cytoplasm</location>
    </subcellularLocation>
</comment>
<comment type="caution">
    <text evidence="12">The sequence shown here is derived from an EMBL/GenBank/DDBJ whole genome shotgun (WGS) entry which is preliminary data.</text>
</comment>
<evidence type="ECO:0000313" key="12">
    <source>
        <dbReference type="EMBL" id="GAA3717246.1"/>
    </source>
</evidence>
<evidence type="ECO:0000256" key="3">
    <source>
        <dbReference type="ARBA" id="ARBA00022618"/>
    </source>
</evidence>
<dbReference type="SUPFAM" id="SSF56349">
    <property type="entry name" value="DNA breaking-rejoining enzymes"/>
    <property type="match status" value="1"/>
</dbReference>
<dbReference type="RefSeq" id="WP_344814376.1">
    <property type="nucleotide sequence ID" value="NZ_BAAAYX010000023.1"/>
</dbReference>
<dbReference type="PROSITE" id="PS51898">
    <property type="entry name" value="TYR_RECOMBINASE"/>
    <property type="match status" value="1"/>
</dbReference>
<dbReference type="CDD" id="cd00397">
    <property type="entry name" value="DNA_BRE_C"/>
    <property type="match status" value="1"/>
</dbReference>
<dbReference type="InterPro" id="IPR011010">
    <property type="entry name" value="DNA_brk_join_enz"/>
</dbReference>
<gene>
    <name evidence="12" type="ORF">GCM10022204_41450</name>
</gene>
<feature type="domain" description="Core-binding (CB)" evidence="11">
    <location>
        <begin position="20"/>
        <end position="109"/>
    </location>
</feature>
<dbReference type="Pfam" id="PF00589">
    <property type="entry name" value="Phage_integrase"/>
    <property type="match status" value="1"/>
</dbReference>
<name>A0ABP7EHI5_9ACTN</name>
<dbReference type="Gene3D" id="1.10.443.10">
    <property type="entry name" value="Intergrase catalytic core"/>
    <property type="match status" value="1"/>
</dbReference>
<dbReference type="Gene3D" id="1.10.150.130">
    <property type="match status" value="1"/>
</dbReference>
<sequence length="366" mass="41730">MEAGDGPPFSALSLVPVSVSQLHPQDAAWEAMLSGWAAQMRSRGLSPATIEPRLGSVRRFMLFTGEYPWQWSSADLDEWSTDLLQGRRVSKSTLRTYHGGLRLFCDYLVDPRYGWAERCLDLFGTHPVQVCHEWNTLPHVIDQEARPGVRPLTRDEIQALFDHADNQVELARRSGRKGWLAAWRAATWLKIIYAFGLRRREVAMLDITDFCRNSEASEFAEFGICQVRYGKAMRGSPPRRRSVLAVWPWSSMVLAEYLEHVRPGYPGADGPALWPTERGGRVSVDYLTRRFATWRDDLGLSPELHPHCLRHSYVTHLVEDGWDPFFVQQQVGHRWGSTTGLYTGVSGDFKNRTLRTALDRLMGENT</sequence>
<evidence type="ECO:0000259" key="10">
    <source>
        <dbReference type="PROSITE" id="PS51898"/>
    </source>
</evidence>
<protein>
    <recommendedName>
        <fullName evidence="14">Site-specific recombinase XerD</fullName>
    </recommendedName>
</protein>
<evidence type="ECO:0000313" key="13">
    <source>
        <dbReference type="Proteomes" id="UP001500051"/>
    </source>
</evidence>
<dbReference type="PANTHER" id="PTHR30349">
    <property type="entry name" value="PHAGE INTEGRASE-RELATED"/>
    <property type="match status" value="1"/>
</dbReference>
<dbReference type="InterPro" id="IPR013762">
    <property type="entry name" value="Integrase-like_cat_sf"/>
</dbReference>
<evidence type="ECO:0000256" key="4">
    <source>
        <dbReference type="ARBA" id="ARBA00022829"/>
    </source>
</evidence>
<dbReference type="InterPro" id="IPR050090">
    <property type="entry name" value="Tyrosine_recombinase_XerCD"/>
</dbReference>
<evidence type="ECO:0000256" key="9">
    <source>
        <dbReference type="PROSITE-ProRule" id="PRU01248"/>
    </source>
</evidence>
<keyword evidence="13" id="KW-1185">Reference proteome</keyword>
<organism evidence="12 13">
    <name type="scientific">Microlunatus aurantiacus</name>
    <dbReference type="NCBI Taxonomy" id="446786"/>
    <lineage>
        <taxon>Bacteria</taxon>
        <taxon>Bacillati</taxon>
        <taxon>Actinomycetota</taxon>
        <taxon>Actinomycetes</taxon>
        <taxon>Propionibacteriales</taxon>
        <taxon>Propionibacteriaceae</taxon>
        <taxon>Microlunatus</taxon>
    </lineage>
</organism>
<evidence type="ECO:0000256" key="1">
    <source>
        <dbReference type="ARBA" id="ARBA00004496"/>
    </source>
</evidence>
<dbReference type="EMBL" id="BAAAYX010000023">
    <property type="protein sequence ID" value="GAA3717246.1"/>
    <property type="molecule type" value="Genomic_DNA"/>
</dbReference>
<keyword evidence="7" id="KW-0233">DNA recombination</keyword>
<evidence type="ECO:0000256" key="2">
    <source>
        <dbReference type="ARBA" id="ARBA00022490"/>
    </source>
</evidence>
<dbReference type="PANTHER" id="PTHR30349:SF77">
    <property type="entry name" value="TYROSINE RECOMBINASE XERC"/>
    <property type="match status" value="1"/>
</dbReference>
<dbReference type="Pfam" id="PF13495">
    <property type="entry name" value="Phage_int_SAM_4"/>
    <property type="match status" value="1"/>
</dbReference>
<dbReference type="InterPro" id="IPR010998">
    <property type="entry name" value="Integrase_recombinase_N"/>
</dbReference>
<keyword evidence="4" id="KW-0159">Chromosome partition</keyword>
<feature type="domain" description="Tyr recombinase" evidence="10">
    <location>
        <begin position="147"/>
        <end position="355"/>
    </location>
</feature>
<accession>A0ABP7EHI5</accession>
<evidence type="ECO:0008006" key="14">
    <source>
        <dbReference type="Google" id="ProtNLM"/>
    </source>
</evidence>
<evidence type="ECO:0000256" key="5">
    <source>
        <dbReference type="ARBA" id="ARBA00022908"/>
    </source>
</evidence>
<keyword evidence="8" id="KW-0131">Cell cycle</keyword>
<evidence type="ECO:0000256" key="6">
    <source>
        <dbReference type="ARBA" id="ARBA00023125"/>
    </source>
</evidence>
<evidence type="ECO:0000256" key="8">
    <source>
        <dbReference type="ARBA" id="ARBA00023306"/>
    </source>
</evidence>
<reference evidence="13" key="1">
    <citation type="journal article" date="2019" name="Int. J. Syst. Evol. Microbiol.">
        <title>The Global Catalogue of Microorganisms (GCM) 10K type strain sequencing project: providing services to taxonomists for standard genome sequencing and annotation.</title>
        <authorList>
            <consortium name="The Broad Institute Genomics Platform"/>
            <consortium name="The Broad Institute Genome Sequencing Center for Infectious Disease"/>
            <person name="Wu L."/>
            <person name="Ma J."/>
        </authorList>
    </citation>
    <scope>NUCLEOTIDE SEQUENCE [LARGE SCALE GENOMIC DNA]</scope>
    <source>
        <strain evidence="13">JCM 16548</strain>
    </source>
</reference>
<keyword evidence="6 9" id="KW-0238">DNA-binding</keyword>
<proteinExistence type="predicted"/>
<keyword evidence="5" id="KW-0229">DNA integration</keyword>